<dbReference type="PANTHER" id="PTHR34293:SF1">
    <property type="entry name" value="HTH-TYPE TRANSCRIPTIONAL REGULATOR TRMBL2"/>
    <property type="match status" value="1"/>
</dbReference>
<name>A0ABY9J080_9ACTN</name>
<dbReference type="PANTHER" id="PTHR34293">
    <property type="entry name" value="HTH-TYPE TRANSCRIPTIONAL REGULATOR TRMBL2"/>
    <property type="match status" value="1"/>
</dbReference>
<sequence length="336" mass="36586">MRRALRRSEETADVGLAALGLTVVEEELYRHLLRSGPASAEELAAALLEPHAEVARRTEALAALQLAALTAGTPERWVAAAPEVAVERLMECRQQELNRARGGLARLMDEYRSGHRQGAAEGPVEVVEGAERCGRRYAETVANTARELLVLSRPPFVIRGGVSLDVLGILDRNVHCRSIYDRRALDLPHSVADITSYQAAGEQVRVADELPLKLLISDRTTALLPGGDDRPGEWFVVSGSTLVEGLVSLFELLWERSVPLVPVHAETDVTEDGLPASDIQLLGLLFAGLTDAAIARQLSTSVRTVQRRLTRLMERTGVGNRAQLAWHAARGGWLTP</sequence>
<keyword evidence="3" id="KW-1185">Reference proteome</keyword>
<dbReference type="CDD" id="cd06170">
    <property type="entry name" value="LuxR_C_like"/>
    <property type="match status" value="1"/>
</dbReference>
<dbReference type="Proteomes" id="UP001235744">
    <property type="component" value="Chromosome"/>
</dbReference>
<dbReference type="InterPro" id="IPR036388">
    <property type="entry name" value="WH-like_DNA-bd_sf"/>
</dbReference>
<dbReference type="SUPFAM" id="SSF46894">
    <property type="entry name" value="C-terminal effector domain of the bipartite response regulators"/>
    <property type="match status" value="1"/>
</dbReference>
<evidence type="ECO:0000313" key="3">
    <source>
        <dbReference type="Proteomes" id="UP001235744"/>
    </source>
</evidence>
<evidence type="ECO:0000313" key="2">
    <source>
        <dbReference type="EMBL" id="WLQ60625.1"/>
    </source>
</evidence>
<gene>
    <name evidence="2" type="ORF">P8A19_36670</name>
</gene>
<accession>A0ABY9J080</accession>
<dbReference type="InterPro" id="IPR016032">
    <property type="entry name" value="Sig_transdc_resp-reg_C-effctor"/>
</dbReference>
<protein>
    <submittedName>
        <fullName evidence="2">Helix-turn-helix transcriptional regulator</fullName>
    </submittedName>
</protein>
<dbReference type="SMART" id="SM00421">
    <property type="entry name" value="HTH_LUXR"/>
    <property type="match status" value="1"/>
</dbReference>
<reference evidence="2 3" key="1">
    <citation type="submission" date="2023-03" db="EMBL/GenBank/DDBJ databases">
        <title>Isolation and description of six Streptomyces strains from soil environments, able to metabolize different microbial glucans.</title>
        <authorList>
            <person name="Widen T."/>
            <person name="Larsbrink J."/>
        </authorList>
    </citation>
    <scope>NUCLEOTIDE SEQUENCE [LARGE SCALE GENOMIC DNA]</scope>
    <source>
        <strain evidence="2 3">Alt2</strain>
    </source>
</reference>
<dbReference type="Gene3D" id="1.10.10.10">
    <property type="entry name" value="Winged helix-like DNA-binding domain superfamily/Winged helix DNA-binding domain"/>
    <property type="match status" value="2"/>
</dbReference>
<dbReference type="EMBL" id="CP120988">
    <property type="protein sequence ID" value="WLQ60625.1"/>
    <property type="molecule type" value="Genomic_DNA"/>
</dbReference>
<dbReference type="RefSeq" id="WP_306069149.1">
    <property type="nucleotide sequence ID" value="NZ_CP120988.1"/>
</dbReference>
<dbReference type="InterPro" id="IPR051797">
    <property type="entry name" value="TrmB-like"/>
</dbReference>
<dbReference type="PROSITE" id="PS50043">
    <property type="entry name" value="HTH_LUXR_2"/>
    <property type="match status" value="1"/>
</dbReference>
<dbReference type="InterPro" id="IPR000792">
    <property type="entry name" value="Tscrpt_reg_LuxR_C"/>
</dbReference>
<evidence type="ECO:0000259" key="1">
    <source>
        <dbReference type="PROSITE" id="PS50043"/>
    </source>
</evidence>
<feature type="domain" description="HTH luxR-type" evidence="1">
    <location>
        <begin position="267"/>
        <end position="332"/>
    </location>
</feature>
<organism evidence="2 3">
    <name type="scientific">Streptomyces poriferorum</name>
    <dbReference type="NCBI Taxonomy" id="2798799"/>
    <lineage>
        <taxon>Bacteria</taxon>
        <taxon>Bacillati</taxon>
        <taxon>Actinomycetota</taxon>
        <taxon>Actinomycetes</taxon>
        <taxon>Kitasatosporales</taxon>
        <taxon>Streptomycetaceae</taxon>
        <taxon>Streptomyces</taxon>
    </lineage>
</organism>
<proteinExistence type="predicted"/>
<dbReference type="Pfam" id="PF00196">
    <property type="entry name" value="GerE"/>
    <property type="match status" value="1"/>
</dbReference>